<organism evidence="2 3">
    <name type="scientific">Phialemonium atrogriseum</name>
    <dbReference type="NCBI Taxonomy" id="1093897"/>
    <lineage>
        <taxon>Eukaryota</taxon>
        <taxon>Fungi</taxon>
        <taxon>Dikarya</taxon>
        <taxon>Ascomycota</taxon>
        <taxon>Pezizomycotina</taxon>
        <taxon>Sordariomycetes</taxon>
        <taxon>Sordariomycetidae</taxon>
        <taxon>Cephalothecales</taxon>
        <taxon>Cephalothecaceae</taxon>
        <taxon>Phialemonium</taxon>
    </lineage>
</organism>
<accession>A0AAJ0BUW2</accession>
<feature type="region of interest" description="Disordered" evidence="1">
    <location>
        <begin position="172"/>
        <end position="198"/>
    </location>
</feature>
<feature type="compositionally biased region" description="Polar residues" evidence="1">
    <location>
        <begin position="1"/>
        <end position="11"/>
    </location>
</feature>
<feature type="region of interest" description="Disordered" evidence="1">
    <location>
        <begin position="101"/>
        <end position="157"/>
    </location>
</feature>
<feature type="compositionally biased region" description="Acidic residues" evidence="1">
    <location>
        <begin position="116"/>
        <end position="129"/>
    </location>
</feature>
<comment type="caution">
    <text evidence="2">The sequence shown here is derived from an EMBL/GenBank/DDBJ whole genome shotgun (WGS) entry which is preliminary data.</text>
</comment>
<gene>
    <name evidence="2" type="ORF">QBC33DRAFT_281513</name>
</gene>
<evidence type="ECO:0000313" key="2">
    <source>
        <dbReference type="EMBL" id="KAK1762486.1"/>
    </source>
</evidence>
<evidence type="ECO:0000256" key="1">
    <source>
        <dbReference type="SAM" id="MobiDB-lite"/>
    </source>
</evidence>
<protein>
    <submittedName>
        <fullName evidence="2">Uncharacterized protein</fullName>
    </submittedName>
</protein>
<dbReference type="RefSeq" id="XP_060278699.1">
    <property type="nucleotide sequence ID" value="XM_060423243.1"/>
</dbReference>
<proteinExistence type="predicted"/>
<dbReference type="GeneID" id="85306430"/>
<reference evidence="2" key="1">
    <citation type="submission" date="2023-06" db="EMBL/GenBank/DDBJ databases">
        <title>Genome-scale phylogeny and comparative genomics of the fungal order Sordariales.</title>
        <authorList>
            <consortium name="Lawrence Berkeley National Laboratory"/>
            <person name="Hensen N."/>
            <person name="Bonometti L."/>
            <person name="Westerberg I."/>
            <person name="Brannstrom I.O."/>
            <person name="Guillou S."/>
            <person name="Cros-Aarteil S."/>
            <person name="Calhoun S."/>
            <person name="Haridas S."/>
            <person name="Kuo A."/>
            <person name="Mondo S."/>
            <person name="Pangilinan J."/>
            <person name="Riley R."/>
            <person name="Labutti K."/>
            <person name="Andreopoulos B."/>
            <person name="Lipzen A."/>
            <person name="Chen C."/>
            <person name="Yanf M."/>
            <person name="Daum C."/>
            <person name="Ng V."/>
            <person name="Clum A."/>
            <person name="Steindorff A."/>
            <person name="Ohm R."/>
            <person name="Martin F."/>
            <person name="Silar P."/>
            <person name="Natvig D."/>
            <person name="Lalanne C."/>
            <person name="Gautier V."/>
            <person name="Ament-Velasquez S.L."/>
            <person name="Kruys A."/>
            <person name="Hutchinson M.I."/>
            <person name="Powell A.J."/>
            <person name="Barry K."/>
            <person name="Miller A.N."/>
            <person name="Grigoriev I.V."/>
            <person name="Debuchy R."/>
            <person name="Gladieux P."/>
            <person name="Thoren M.H."/>
            <person name="Johannesson H."/>
        </authorList>
    </citation>
    <scope>NUCLEOTIDE SEQUENCE</scope>
    <source>
        <strain evidence="2">8032-3</strain>
    </source>
</reference>
<evidence type="ECO:0000313" key="3">
    <source>
        <dbReference type="Proteomes" id="UP001244011"/>
    </source>
</evidence>
<dbReference type="AlphaFoldDB" id="A0AAJ0BUW2"/>
<name>A0AAJ0BUW2_9PEZI</name>
<keyword evidence="3" id="KW-1185">Reference proteome</keyword>
<sequence>MQCIGQTTHGTLGSPPPRWPGPALHQLQRPRIGRPVSVASVRWSWRCWELPPNAGDLSHRWNSFCASSSGGPSPLSGRCRRAVPLVPLESVVHGEDIAQRSRIGNSSFSDNHNDGDIDNDGGSDADSDYTLEIANSNGNPALIRDGNGNGHSDSDSNVCLPKNAYHLSKKKTWRSEPLPSTSPARLATLPHSPTRGDKLATNGITCTVLGGQNF</sequence>
<feature type="region of interest" description="Disordered" evidence="1">
    <location>
        <begin position="1"/>
        <end position="20"/>
    </location>
</feature>
<dbReference type="EMBL" id="MU839036">
    <property type="protein sequence ID" value="KAK1762486.1"/>
    <property type="molecule type" value="Genomic_DNA"/>
</dbReference>
<dbReference type="Proteomes" id="UP001244011">
    <property type="component" value="Unassembled WGS sequence"/>
</dbReference>